<keyword evidence="3" id="KW-1185">Reference proteome</keyword>
<reference evidence="2 3" key="1">
    <citation type="submission" date="2023-08" db="EMBL/GenBank/DDBJ databases">
        <title>Alcaligenaceae gen. nov., a novel taxon isolated from the sludge of Yixing Pesticide Factory.</title>
        <authorList>
            <person name="Ruan L."/>
        </authorList>
    </citation>
    <scope>NUCLEOTIDE SEQUENCE [LARGE SCALE GENOMIC DNA]</scope>
    <source>
        <strain evidence="2 3">LG-2</strain>
    </source>
</reference>
<proteinExistence type="predicted"/>
<feature type="domain" description="Terminase large subunit GpA endonuclease" evidence="1">
    <location>
        <begin position="2"/>
        <end position="135"/>
    </location>
</feature>
<name>A0ABU1D9F2_9BURK</name>
<dbReference type="Pfam" id="PF20454">
    <property type="entry name" value="GpA_nuclease"/>
    <property type="match status" value="1"/>
</dbReference>
<accession>A0ABU1D9F2</accession>
<evidence type="ECO:0000313" key="3">
    <source>
        <dbReference type="Proteomes" id="UP001232156"/>
    </source>
</evidence>
<evidence type="ECO:0000313" key="2">
    <source>
        <dbReference type="EMBL" id="MDR4127082.1"/>
    </source>
</evidence>
<protein>
    <recommendedName>
        <fullName evidence="1">Terminase large subunit GpA endonuclease domain-containing protein</fullName>
    </recommendedName>
</protein>
<dbReference type="Proteomes" id="UP001232156">
    <property type="component" value="Unassembled WGS sequence"/>
</dbReference>
<organism evidence="2 3">
    <name type="scientific">Yanghanlia caeni</name>
    <dbReference type="NCBI Taxonomy" id="3064283"/>
    <lineage>
        <taxon>Bacteria</taxon>
        <taxon>Pseudomonadati</taxon>
        <taxon>Pseudomonadota</taxon>
        <taxon>Betaproteobacteria</taxon>
        <taxon>Burkholderiales</taxon>
        <taxon>Alcaligenaceae</taxon>
        <taxon>Yanghanlia</taxon>
    </lineage>
</organism>
<gene>
    <name evidence="2" type="ORF">Q8947_13965</name>
</gene>
<dbReference type="InterPro" id="IPR046454">
    <property type="entry name" value="GpA_endonuclease"/>
</dbReference>
<comment type="caution">
    <text evidence="2">The sequence shown here is derived from an EMBL/GenBank/DDBJ whole genome shotgun (WGS) entry which is preliminary data.</text>
</comment>
<sequence>MEAACLDTGGHHTLAAYAFCKGRERKRIWAIKGGSGKRPIWPKRPSKANKGKVNLFTVGVDAAKEAIYARLKKSDAGAGAMHFPLDRDAQYFEQLTAERIRTRYVKGFPQRFWWKPDGRRNEALDCRVYAYAALHGLLSMGLNLNKRVEVLPPTPVNRKPASNATPVTVPMTASPRRRRMAISSNYV</sequence>
<dbReference type="RefSeq" id="WP_347287641.1">
    <property type="nucleotide sequence ID" value="NZ_JAUZQE010000053.1"/>
</dbReference>
<evidence type="ECO:0000259" key="1">
    <source>
        <dbReference type="Pfam" id="PF20454"/>
    </source>
</evidence>
<dbReference type="EMBL" id="JAUZQE010000053">
    <property type="protein sequence ID" value="MDR4127082.1"/>
    <property type="molecule type" value="Genomic_DNA"/>
</dbReference>